<organism evidence="4 5">
    <name type="scientific">Dothistroma septosporum (strain NZE10 / CBS 128990)</name>
    <name type="common">Red band needle blight fungus</name>
    <name type="synonym">Mycosphaerella pini</name>
    <dbReference type="NCBI Taxonomy" id="675120"/>
    <lineage>
        <taxon>Eukaryota</taxon>
        <taxon>Fungi</taxon>
        <taxon>Dikarya</taxon>
        <taxon>Ascomycota</taxon>
        <taxon>Pezizomycotina</taxon>
        <taxon>Dothideomycetes</taxon>
        <taxon>Dothideomycetidae</taxon>
        <taxon>Mycosphaerellales</taxon>
        <taxon>Mycosphaerellaceae</taxon>
        <taxon>Dothistroma</taxon>
    </lineage>
</organism>
<evidence type="ECO:0000256" key="1">
    <source>
        <dbReference type="PROSITE-ProRule" id="PRU00175"/>
    </source>
</evidence>
<dbReference type="PROSITE" id="PS50089">
    <property type="entry name" value="ZF_RING_2"/>
    <property type="match status" value="1"/>
</dbReference>
<feature type="region of interest" description="Disordered" evidence="2">
    <location>
        <begin position="159"/>
        <end position="178"/>
    </location>
</feature>
<dbReference type="STRING" id="675120.N1PP25"/>
<feature type="compositionally biased region" description="Basic and acidic residues" evidence="2">
    <location>
        <begin position="315"/>
        <end position="325"/>
    </location>
</feature>
<keyword evidence="1" id="KW-0862">Zinc</keyword>
<evidence type="ECO:0000313" key="4">
    <source>
        <dbReference type="EMBL" id="EME45152.1"/>
    </source>
</evidence>
<evidence type="ECO:0000259" key="3">
    <source>
        <dbReference type="PROSITE" id="PS50089"/>
    </source>
</evidence>
<feature type="compositionally biased region" description="Basic and acidic residues" evidence="2">
    <location>
        <begin position="846"/>
        <end position="862"/>
    </location>
</feature>
<dbReference type="SMART" id="SM00184">
    <property type="entry name" value="RING"/>
    <property type="match status" value="1"/>
</dbReference>
<proteinExistence type="predicted"/>
<dbReference type="AlphaFoldDB" id="N1PP25"/>
<evidence type="ECO:0000313" key="5">
    <source>
        <dbReference type="Proteomes" id="UP000016933"/>
    </source>
</evidence>
<protein>
    <recommendedName>
        <fullName evidence="3">RING-type domain-containing protein</fullName>
    </recommendedName>
</protein>
<dbReference type="GO" id="GO:0008270">
    <property type="term" value="F:zinc ion binding"/>
    <property type="evidence" value="ECO:0007669"/>
    <property type="project" value="UniProtKB-KW"/>
</dbReference>
<dbReference type="Proteomes" id="UP000016933">
    <property type="component" value="Unassembled WGS sequence"/>
</dbReference>
<evidence type="ECO:0000256" key="2">
    <source>
        <dbReference type="SAM" id="MobiDB-lite"/>
    </source>
</evidence>
<feature type="region of interest" description="Disordered" evidence="2">
    <location>
        <begin position="818"/>
        <end position="866"/>
    </location>
</feature>
<keyword evidence="1" id="KW-0863">Zinc-finger</keyword>
<dbReference type="InterPro" id="IPR001841">
    <property type="entry name" value="Znf_RING"/>
</dbReference>
<dbReference type="InterPro" id="IPR013083">
    <property type="entry name" value="Znf_RING/FYVE/PHD"/>
</dbReference>
<gene>
    <name evidence="4" type="ORF">DOTSEDRAFT_23221</name>
</gene>
<accession>N1PP25</accession>
<reference evidence="4 5" key="2">
    <citation type="journal article" date="2012" name="PLoS Pathog.">
        <title>Diverse lifestyles and strategies of plant pathogenesis encoded in the genomes of eighteen Dothideomycetes fungi.</title>
        <authorList>
            <person name="Ohm R.A."/>
            <person name="Feau N."/>
            <person name="Henrissat B."/>
            <person name="Schoch C.L."/>
            <person name="Horwitz B.A."/>
            <person name="Barry K.W."/>
            <person name="Condon B.J."/>
            <person name="Copeland A.C."/>
            <person name="Dhillon B."/>
            <person name="Glaser F."/>
            <person name="Hesse C.N."/>
            <person name="Kosti I."/>
            <person name="LaButti K."/>
            <person name="Lindquist E.A."/>
            <person name="Lucas S."/>
            <person name="Salamov A.A."/>
            <person name="Bradshaw R.E."/>
            <person name="Ciuffetti L."/>
            <person name="Hamelin R.C."/>
            <person name="Kema G.H.J."/>
            <person name="Lawrence C."/>
            <person name="Scott J.A."/>
            <person name="Spatafora J.W."/>
            <person name="Turgeon B.G."/>
            <person name="de Wit P.J.G.M."/>
            <person name="Zhong S."/>
            <person name="Goodwin S.B."/>
            <person name="Grigoriev I.V."/>
        </authorList>
    </citation>
    <scope>NUCLEOTIDE SEQUENCE [LARGE SCALE GENOMIC DNA]</scope>
    <source>
        <strain evidence="5">NZE10 / CBS 128990</strain>
    </source>
</reference>
<reference evidence="5" key="1">
    <citation type="journal article" date="2012" name="PLoS Genet.">
        <title>The genomes of the fungal plant pathogens Cladosporium fulvum and Dothistroma septosporum reveal adaptation to different hosts and lifestyles but also signatures of common ancestry.</title>
        <authorList>
            <person name="de Wit P.J.G.M."/>
            <person name="van der Burgt A."/>
            <person name="Oekmen B."/>
            <person name="Stergiopoulos I."/>
            <person name="Abd-Elsalam K.A."/>
            <person name="Aerts A.L."/>
            <person name="Bahkali A.H."/>
            <person name="Beenen H.G."/>
            <person name="Chettri P."/>
            <person name="Cox M.P."/>
            <person name="Datema E."/>
            <person name="de Vries R.P."/>
            <person name="Dhillon B."/>
            <person name="Ganley A.R."/>
            <person name="Griffiths S.A."/>
            <person name="Guo Y."/>
            <person name="Hamelin R.C."/>
            <person name="Henrissat B."/>
            <person name="Kabir M.S."/>
            <person name="Jashni M.K."/>
            <person name="Kema G."/>
            <person name="Klaubauf S."/>
            <person name="Lapidus A."/>
            <person name="Levasseur A."/>
            <person name="Lindquist E."/>
            <person name="Mehrabi R."/>
            <person name="Ohm R.A."/>
            <person name="Owen T.J."/>
            <person name="Salamov A."/>
            <person name="Schwelm A."/>
            <person name="Schijlen E."/>
            <person name="Sun H."/>
            <person name="van den Burg H.A."/>
            <person name="van Ham R.C.H.J."/>
            <person name="Zhang S."/>
            <person name="Goodwin S.B."/>
            <person name="Grigoriev I.V."/>
            <person name="Collemare J."/>
            <person name="Bradshaw R.E."/>
        </authorList>
    </citation>
    <scope>NUCLEOTIDE SEQUENCE [LARGE SCALE GENOMIC DNA]</scope>
    <source>
        <strain evidence="5">NZE10 / CBS 128990</strain>
    </source>
</reference>
<sequence>MGTLTAGQPRLGHFCEHKLPTSCRLSSIGECCACYDNRAHSASYRTYVDGVGYVLRGTRWQSYCWFCKTFWENRVDVSGLRPGQTRIPQVPDQGEFLHRWYEFHQGYRVVTKDDGSEERVAVIGEALRDVSPGILPRTIEELRAGREHSDLQDRERDLARQQQSAVDVQPSQPGSTLDDTLDQLLQAAAREETHQPQTVPLPTAQAQAMVPAVSRNREYQVRRVAALRRELHRMRNGIERVISGLRELGENVPDHSEASARLSQLGRTLDNVSDVPSQEEARRAIDSVNSLTETTQSDGTLANMQTRVDEAQREVNEAQRNREQAAAELDAADQEHRASQSRLRTLQDNLRSTENYTRLFGTREEMAAQGENYESPIGGMFTRAMERFRAAEEVRREERTLRQVLADEDNVNMEAAQRLVSLQVAPDLWGVPQVLQQRAIEQPHRERNGYIEDYHALLDRQERLIGTDSGSLNLTEVDGAPDIDFTSGMLAPVTNNRQNILSSTSAEATTNTVVSDGAVSSHTPYVGGPPGHQLDHSPETDNDHGLDAAFVLDALLHSQDSALLGSLISVPHLPVGVSADALVSRLLQGVESNSLSQADAEYIEFFIRNETVVWGVGLPAERNRRRRAQGERIAFTPNASTMATAVAPSGQIIVHDVEVMAECFQMSSQIRRRSGLSAPEHLQMLFRLQAGRRDSGDRVVLARMLRDEELVHLCERIHEQHGSEGQRERIVVQQLRSAARQGDHSRAELDAQRRATSLSTALAASRLAMGDSPAVLFERLANRDEATRAAYQRLQENGFNPARAELMATRSMTARRFRNPDAIDPPSSWDDLVDDSASEEGGAGHGDARVGLDAKDSGRPEEPMTEEEMTVLLDCRICYSQRADICTLPCGHLAMCRWCSDQHSPTMAHDATRPRRAANCPVCRKQIRQKVKVIRA</sequence>
<dbReference type="SUPFAM" id="SSF57850">
    <property type="entry name" value="RING/U-box"/>
    <property type="match status" value="1"/>
</dbReference>
<feature type="region of interest" description="Disordered" evidence="2">
    <location>
        <begin position="315"/>
        <end position="342"/>
    </location>
</feature>
<dbReference type="EMBL" id="KB446538">
    <property type="protein sequence ID" value="EME45152.1"/>
    <property type="molecule type" value="Genomic_DNA"/>
</dbReference>
<dbReference type="OrthoDB" id="1711136at2759"/>
<dbReference type="eggNOG" id="ENOG502SBGS">
    <property type="taxonomic scope" value="Eukaryota"/>
</dbReference>
<dbReference type="Pfam" id="PF13920">
    <property type="entry name" value="zf-C3HC4_3"/>
    <property type="match status" value="1"/>
</dbReference>
<feature type="domain" description="RING-type" evidence="3">
    <location>
        <begin position="875"/>
        <end position="924"/>
    </location>
</feature>
<dbReference type="OMA" id="VCRKQIR"/>
<dbReference type="HOGENOM" id="CLU_012883_0_0_1"/>
<name>N1PP25_DOTSN</name>
<keyword evidence="5" id="KW-1185">Reference proteome</keyword>
<keyword evidence="1" id="KW-0479">Metal-binding</keyword>
<feature type="compositionally biased region" description="Polar residues" evidence="2">
    <location>
        <begin position="160"/>
        <end position="175"/>
    </location>
</feature>
<dbReference type="Gene3D" id="3.30.40.10">
    <property type="entry name" value="Zinc/RING finger domain, C3HC4 (zinc finger)"/>
    <property type="match status" value="1"/>
</dbReference>